<proteinExistence type="predicted"/>
<dbReference type="EMBL" id="CAJJDN010000054">
    <property type="protein sequence ID" value="CAD8089536.1"/>
    <property type="molecule type" value="Genomic_DNA"/>
</dbReference>
<dbReference type="Proteomes" id="UP000692954">
    <property type="component" value="Unassembled WGS sequence"/>
</dbReference>
<sequence length="89" mass="10820">MHILGKQTDINRKRKKLEKSNKIVLQFLGQIVSYVKFFKRRQNKRILTQKYYQENFKFQVIKKFNFNASQNTSINNIVIFYIKTSINQE</sequence>
<protein>
    <submittedName>
        <fullName evidence="1">Uncharacterized protein</fullName>
    </submittedName>
</protein>
<dbReference type="AlphaFoldDB" id="A0A8S1NGS4"/>
<name>A0A8S1NGS4_9CILI</name>
<comment type="caution">
    <text evidence="1">The sequence shown here is derived from an EMBL/GenBank/DDBJ whole genome shotgun (WGS) entry which is preliminary data.</text>
</comment>
<evidence type="ECO:0000313" key="2">
    <source>
        <dbReference type="Proteomes" id="UP000692954"/>
    </source>
</evidence>
<organism evidence="1 2">
    <name type="scientific">Paramecium sonneborni</name>
    <dbReference type="NCBI Taxonomy" id="65129"/>
    <lineage>
        <taxon>Eukaryota</taxon>
        <taxon>Sar</taxon>
        <taxon>Alveolata</taxon>
        <taxon>Ciliophora</taxon>
        <taxon>Intramacronucleata</taxon>
        <taxon>Oligohymenophorea</taxon>
        <taxon>Peniculida</taxon>
        <taxon>Parameciidae</taxon>
        <taxon>Paramecium</taxon>
    </lineage>
</organism>
<accession>A0A8S1NGS4</accession>
<evidence type="ECO:0000313" key="1">
    <source>
        <dbReference type="EMBL" id="CAD8089536.1"/>
    </source>
</evidence>
<gene>
    <name evidence="1" type="ORF">PSON_ATCC_30995.1.T0540171</name>
</gene>
<keyword evidence="2" id="KW-1185">Reference proteome</keyword>
<reference evidence="1" key="1">
    <citation type="submission" date="2021-01" db="EMBL/GenBank/DDBJ databases">
        <authorList>
            <consortium name="Genoscope - CEA"/>
            <person name="William W."/>
        </authorList>
    </citation>
    <scope>NUCLEOTIDE SEQUENCE</scope>
</reference>